<accession>A0A2S9D3L1</accession>
<organism evidence="2 3">
    <name type="scientific">Pseudomonas cedrina</name>
    <dbReference type="NCBI Taxonomy" id="651740"/>
    <lineage>
        <taxon>Bacteria</taxon>
        <taxon>Pseudomonadati</taxon>
        <taxon>Pseudomonadota</taxon>
        <taxon>Gammaproteobacteria</taxon>
        <taxon>Pseudomonadales</taxon>
        <taxon>Pseudomonadaceae</taxon>
        <taxon>Pseudomonas</taxon>
    </lineage>
</organism>
<evidence type="ECO:0000313" key="2">
    <source>
        <dbReference type="EMBL" id="PRB87677.1"/>
    </source>
</evidence>
<dbReference type="InterPro" id="IPR000868">
    <property type="entry name" value="Isochorismatase-like_dom"/>
</dbReference>
<evidence type="ECO:0000259" key="1">
    <source>
        <dbReference type="Pfam" id="PF00857"/>
    </source>
</evidence>
<dbReference type="Pfam" id="PF00857">
    <property type="entry name" value="Isochorismatase"/>
    <property type="match status" value="1"/>
</dbReference>
<protein>
    <submittedName>
        <fullName evidence="2">Isochorismatase</fullName>
    </submittedName>
</protein>
<dbReference type="Gene3D" id="3.40.50.850">
    <property type="entry name" value="Isochorismatase-like"/>
    <property type="match status" value="1"/>
</dbReference>
<name>A0A2S9D3L1_PSECE</name>
<reference evidence="2 3" key="1">
    <citation type="submission" date="2017-09" db="EMBL/GenBank/DDBJ databases">
        <title>Genomic, metabolic, and phenotypic characteristics of bacterial isolates from the natural microbiome of the model nematode Caenorhabditis elegans.</title>
        <authorList>
            <person name="Zimmermann J."/>
            <person name="Obeng N."/>
            <person name="Yang W."/>
            <person name="Obeng O."/>
            <person name="Kissoyan K."/>
            <person name="Pees B."/>
            <person name="Dirksen P."/>
            <person name="Hoppner M."/>
            <person name="Franke A."/>
            <person name="Rosenstiel P."/>
            <person name="Leippe M."/>
            <person name="Dierking K."/>
            <person name="Kaleta C."/>
            <person name="Schulenburg H."/>
        </authorList>
    </citation>
    <scope>NUCLEOTIDE SEQUENCE [LARGE SCALE GENOMIC DNA]</scope>
    <source>
        <strain evidence="2 3">MYb184</strain>
    </source>
</reference>
<dbReference type="PANTHER" id="PTHR43559:SF3">
    <property type="entry name" value="HYDROLASE YCAC-RELATED"/>
    <property type="match status" value="1"/>
</dbReference>
<sequence>MKMFTAADSVLLLIDHQVGTMKLIQTLPFEVVKRNTLALAKAAKELGVPIVLTTGTETQFQGPLLPEFKELFPEEYEARIARGGIVNTWSDPIFRDAVLKTNRRNLIMAGATTDVCVMPPAISARQDGFQVQVVLDASGSPYEYSEEAARLRMVQEGVTLTATNTMIAELAQDWSRPEVGKVLQIMKHEVLPQVF</sequence>
<dbReference type="PANTHER" id="PTHR43559">
    <property type="entry name" value="HYDROLASE YCAC-RELATED"/>
    <property type="match status" value="1"/>
</dbReference>
<gene>
    <name evidence="2" type="ORF">CQ006_27455</name>
</gene>
<dbReference type="Proteomes" id="UP000239458">
    <property type="component" value="Unassembled WGS sequence"/>
</dbReference>
<dbReference type="InterPro" id="IPR036380">
    <property type="entry name" value="Isochorismatase-like_sf"/>
</dbReference>
<feature type="domain" description="Isochorismatase-like" evidence="1">
    <location>
        <begin position="9"/>
        <end position="164"/>
    </location>
</feature>
<dbReference type="RefSeq" id="WP_105227987.1">
    <property type="nucleotide sequence ID" value="NZ_PCQE01000095.1"/>
</dbReference>
<dbReference type="SUPFAM" id="SSF52499">
    <property type="entry name" value="Isochorismatase-like hydrolases"/>
    <property type="match status" value="1"/>
</dbReference>
<comment type="caution">
    <text evidence="2">The sequence shown here is derived from an EMBL/GenBank/DDBJ whole genome shotgun (WGS) entry which is preliminary data.</text>
</comment>
<dbReference type="EMBL" id="PCQE01000095">
    <property type="protein sequence ID" value="PRB87677.1"/>
    <property type="molecule type" value="Genomic_DNA"/>
</dbReference>
<dbReference type="AlphaFoldDB" id="A0A2S9D3L1"/>
<dbReference type="InterPro" id="IPR053152">
    <property type="entry name" value="Hydrolase_YcaC-like"/>
</dbReference>
<evidence type="ECO:0000313" key="3">
    <source>
        <dbReference type="Proteomes" id="UP000239458"/>
    </source>
</evidence>
<proteinExistence type="predicted"/>